<dbReference type="PROSITE" id="PS01332">
    <property type="entry name" value="HTH_RRF2_1"/>
    <property type="match status" value="1"/>
</dbReference>
<name>A0A1H0CTI3_9FIRM</name>
<dbReference type="EMBL" id="FNID01000025">
    <property type="protein sequence ID" value="SDN61179.1"/>
    <property type="molecule type" value="Genomic_DNA"/>
</dbReference>
<sequence length="144" mass="16095">MKISTKGRYGLRLVLDLAVNYENGLTSLKDIAQRQEISEKYLEQIIILLHKSGLIKSMRGAQGGYTLTRHPRDITVGEVLRSLEGPFVPVDCVQDRGTCLRSSKCATITVWEKIGNAVNEVLDSMTMQDLVTDYNQKNGSDFCI</sequence>
<evidence type="ECO:0000313" key="2">
    <source>
        <dbReference type="EMBL" id="SDN61179.1"/>
    </source>
</evidence>
<dbReference type="Pfam" id="PF02082">
    <property type="entry name" value="Rrf2"/>
    <property type="match status" value="1"/>
</dbReference>
<reference evidence="2 3" key="1">
    <citation type="submission" date="2016-10" db="EMBL/GenBank/DDBJ databases">
        <authorList>
            <person name="de Groot N.N."/>
        </authorList>
    </citation>
    <scope>NUCLEOTIDE SEQUENCE [LARGE SCALE GENOMIC DNA]</scope>
    <source>
        <strain evidence="2 3">CGMCC 1.5012</strain>
    </source>
</reference>
<dbReference type="GO" id="GO:0003677">
    <property type="term" value="F:DNA binding"/>
    <property type="evidence" value="ECO:0007669"/>
    <property type="project" value="UniProtKB-KW"/>
</dbReference>
<dbReference type="GO" id="GO:0003700">
    <property type="term" value="F:DNA-binding transcription factor activity"/>
    <property type="evidence" value="ECO:0007669"/>
    <property type="project" value="TreeGrafter"/>
</dbReference>
<dbReference type="OrthoDB" id="9808360at2"/>
<dbReference type="SUPFAM" id="SSF46785">
    <property type="entry name" value="Winged helix' DNA-binding domain"/>
    <property type="match status" value="1"/>
</dbReference>
<dbReference type="GO" id="GO:0005829">
    <property type="term" value="C:cytosol"/>
    <property type="evidence" value="ECO:0007669"/>
    <property type="project" value="TreeGrafter"/>
</dbReference>
<dbReference type="InterPro" id="IPR036390">
    <property type="entry name" value="WH_DNA-bd_sf"/>
</dbReference>
<dbReference type="STRING" id="258515.SAMN05192585_1253"/>
<evidence type="ECO:0000313" key="3">
    <source>
        <dbReference type="Proteomes" id="UP000199182"/>
    </source>
</evidence>
<protein>
    <submittedName>
        <fullName evidence="2">Transcriptional regulator, BadM/Rrf2 family</fullName>
    </submittedName>
</protein>
<keyword evidence="3" id="KW-1185">Reference proteome</keyword>
<dbReference type="Gene3D" id="1.10.10.10">
    <property type="entry name" value="Winged helix-like DNA-binding domain superfamily/Winged helix DNA-binding domain"/>
    <property type="match status" value="1"/>
</dbReference>
<dbReference type="AlphaFoldDB" id="A0A1H0CTI3"/>
<dbReference type="Proteomes" id="UP000199182">
    <property type="component" value="Unassembled WGS sequence"/>
</dbReference>
<dbReference type="PROSITE" id="PS51197">
    <property type="entry name" value="HTH_RRF2_2"/>
    <property type="match status" value="1"/>
</dbReference>
<accession>A0A1H0CTI3</accession>
<dbReference type="InterPro" id="IPR030489">
    <property type="entry name" value="TR_Rrf2-type_CS"/>
</dbReference>
<organism evidence="2 3">
    <name type="scientific">Acetanaerobacterium elongatum</name>
    <dbReference type="NCBI Taxonomy" id="258515"/>
    <lineage>
        <taxon>Bacteria</taxon>
        <taxon>Bacillati</taxon>
        <taxon>Bacillota</taxon>
        <taxon>Clostridia</taxon>
        <taxon>Eubacteriales</taxon>
        <taxon>Oscillospiraceae</taxon>
        <taxon>Acetanaerobacterium</taxon>
    </lineage>
</organism>
<keyword evidence="1" id="KW-0238">DNA-binding</keyword>
<dbReference type="InterPro" id="IPR000944">
    <property type="entry name" value="Tscrpt_reg_Rrf2"/>
</dbReference>
<dbReference type="PANTHER" id="PTHR33221">
    <property type="entry name" value="WINGED HELIX-TURN-HELIX TRANSCRIPTIONAL REGULATOR, RRF2 FAMILY"/>
    <property type="match status" value="1"/>
</dbReference>
<dbReference type="NCBIfam" id="TIGR00738">
    <property type="entry name" value="rrf2_super"/>
    <property type="match status" value="1"/>
</dbReference>
<gene>
    <name evidence="2" type="ORF">SAMN05192585_1253</name>
</gene>
<dbReference type="RefSeq" id="WP_092641287.1">
    <property type="nucleotide sequence ID" value="NZ_FNID01000025.1"/>
</dbReference>
<dbReference type="PANTHER" id="PTHR33221:SF5">
    <property type="entry name" value="HTH-TYPE TRANSCRIPTIONAL REGULATOR ISCR"/>
    <property type="match status" value="1"/>
</dbReference>
<proteinExistence type="predicted"/>
<dbReference type="InterPro" id="IPR036388">
    <property type="entry name" value="WH-like_DNA-bd_sf"/>
</dbReference>
<evidence type="ECO:0000256" key="1">
    <source>
        <dbReference type="ARBA" id="ARBA00023125"/>
    </source>
</evidence>